<comment type="caution">
    <text evidence="1">The sequence shown here is derived from an EMBL/GenBank/DDBJ whole genome shotgun (WGS) entry which is preliminary data.</text>
</comment>
<evidence type="ECO:0000313" key="2">
    <source>
        <dbReference type="Proteomes" id="UP000827721"/>
    </source>
</evidence>
<proteinExistence type="predicted"/>
<sequence length="74" mass="8602">MHTSLSLRMIYKRRETAIHILICKRQKADMLQAICQHEGIRNEGCIFGIESTKAPLTNRKKSIHMTCLLFDTTR</sequence>
<evidence type="ECO:0000313" key="1">
    <source>
        <dbReference type="EMBL" id="KAH7571794.1"/>
    </source>
</evidence>
<reference evidence="1 2" key="1">
    <citation type="submission" date="2021-02" db="EMBL/GenBank/DDBJ databases">
        <title>Plant Genome Project.</title>
        <authorList>
            <person name="Zhang R.-G."/>
        </authorList>
    </citation>
    <scope>NUCLEOTIDE SEQUENCE [LARGE SCALE GENOMIC DNA]</scope>
    <source>
        <tissue evidence="1">Leaves</tissue>
    </source>
</reference>
<dbReference type="EMBL" id="JAFEMO010000004">
    <property type="protein sequence ID" value="KAH7571794.1"/>
    <property type="molecule type" value="Genomic_DNA"/>
</dbReference>
<dbReference type="Proteomes" id="UP000827721">
    <property type="component" value="Unassembled WGS sequence"/>
</dbReference>
<gene>
    <name evidence="1" type="ORF">JRO89_XS04G0143200</name>
</gene>
<name>A0ABQ8I5R1_9ROSI</name>
<accession>A0ABQ8I5R1</accession>
<keyword evidence="2" id="KW-1185">Reference proteome</keyword>
<protein>
    <submittedName>
        <fullName evidence="1">Uncharacterized protein</fullName>
    </submittedName>
</protein>
<organism evidence="1 2">
    <name type="scientific">Xanthoceras sorbifolium</name>
    <dbReference type="NCBI Taxonomy" id="99658"/>
    <lineage>
        <taxon>Eukaryota</taxon>
        <taxon>Viridiplantae</taxon>
        <taxon>Streptophyta</taxon>
        <taxon>Embryophyta</taxon>
        <taxon>Tracheophyta</taxon>
        <taxon>Spermatophyta</taxon>
        <taxon>Magnoliopsida</taxon>
        <taxon>eudicotyledons</taxon>
        <taxon>Gunneridae</taxon>
        <taxon>Pentapetalae</taxon>
        <taxon>rosids</taxon>
        <taxon>malvids</taxon>
        <taxon>Sapindales</taxon>
        <taxon>Sapindaceae</taxon>
        <taxon>Xanthoceroideae</taxon>
        <taxon>Xanthoceras</taxon>
    </lineage>
</organism>